<keyword evidence="2 7" id="KW-0812">Transmembrane</keyword>
<evidence type="ECO:0000313" key="11">
    <source>
        <dbReference type="Proteomes" id="UP000070355"/>
    </source>
</evidence>
<dbReference type="PATRIC" id="fig|1379.3.peg.37"/>
<name>A0A134A9C7_9BACL</name>
<dbReference type="PROSITE" id="PS50893">
    <property type="entry name" value="ABC_TRANSPORTER_2"/>
    <property type="match status" value="1"/>
</dbReference>
<feature type="transmembrane region" description="Helical" evidence="7">
    <location>
        <begin position="127"/>
        <end position="145"/>
    </location>
</feature>
<reference evidence="11" key="1">
    <citation type="submission" date="2016-01" db="EMBL/GenBank/DDBJ databases">
        <authorList>
            <person name="Mitreva M."/>
            <person name="Pepin K.H."/>
            <person name="Mihindukulasuriya K.A."/>
            <person name="Fulton R."/>
            <person name="Fronick C."/>
            <person name="O'Laughlin M."/>
            <person name="Miner T."/>
            <person name="Herter B."/>
            <person name="Rosa B.A."/>
            <person name="Cordes M."/>
            <person name="Tomlinson C."/>
            <person name="Wollam A."/>
            <person name="Palsikar V.B."/>
            <person name="Mardis E.R."/>
            <person name="Wilson R.K."/>
        </authorList>
    </citation>
    <scope>NUCLEOTIDE SEQUENCE [LARGE SCALE GENOMIC DNA]</scope>
    <source>
        <strain evidence="11">DNF01167</strain>
    </source>
</reference>
<keyword evidence="3" id="KW-0547">Nucleotide-binding</keyword>
<dbReference type="EMBL" id="LSDC01000005">
    <property type="protein sequence ID" value="KXB64331.1"/>
    <property type="molecule type" value="Genomic_DNA"/>
</dbReference>
<evidence type="ECO:0000256" key="1">
    <source>
        <dbReference type="ARBA" id="ARBA00004651"/>
    </source>
</evidence>
<dbReference type="Proteomes" id="UP000070355">
    <property type="component" value="Unassembled WGS sequence"/>
</dbReference>
<dbReference type="GO" id="GO:0016887">
    <property type="term" value="F:ATP hydrolysis activity"/>
    <property type="evidence" value="ECO:0007669"/>
    <property type="project" value="InterPro"/>
</dbReference>
<keyword evidence="6 7" id="KW-0472">Membrane</keyword>
<evidence type="ECO:0000313" key="10">
    <source>
        <dbReference type="EMBL" id="KXB64331.1"/>
    </source>
</evidence>
<dbReference type="PANTHER" id="PTHR43394:SF1">
    <property type="entry name" value="ATP-BINDING CASSETTE SUB-FAMILY B MEMBER 10, MITOCHONDRIAL"/>
    <property type="match status" value="1"/>
</dbReference>
<sequence>MKQYLKKRYLENSLLLLLIIFGGACKVVAAYFIGDGFNELIKSNTDGFFYNIAYAGIVFLLYLVSIYIKIPYENYVVQKMITDIRCDVVDAISKNNYANFNKKNSGDYISWLSNDLMIVEEKGFGNFYQSITAIIETLLAIVGLFAFHWSIIVFSIVMSVITLVLPALAQKSIQNKAQSYSGSLEKLISKNTNYLQGFDSLLSFNKLGILKKIVAASSNEVLKESVSLRKSVGLAGVLGGLGNLVGQVGVVLLTGILALKNIVGFGSILTVESLTSTIFNSVGNIMNITVELNIVVPIFEKFEKFKEEAKVINDKDTGKKSLNEEIETIVLEDVSYKYEEKSILKNISYAFNKYGKYAIVGESGSGKSTLLKLLTGRTENYEGAIKFNGEELGSLNKHSLYDKMLYIPQEPYIFTESLRFNITLGDDYADEKVKDVLESVGLGEFLISLEDGLDTELVEGGKNLSGGQKQRIALARGIIREKKVVLLDEITSNLDKDNAEKIEELLLTNPELTVILITHRLDSNSEQRFTDILKL</sequence>
<dbReference type="Pfam" id="PF00664">
    <property type="entry name" value="ABC_membrane"/>
    <property type="match status" value="1"/>
</dbReference>
<evidence type="ECO:0000256" key="3">
    <source>
        <dbReference type="ARBA" id="ARBA00022741"/>
    </source>
</evidence>
<comment type="caution">
    <text evidence="10">The sequence shown here is derived from an EMBL/GenBank/DDBJ whole genome shotgun (WGS) entry which is preliminary data.</text>
</comment>
<dbReference type="InterPro" id="IPR003593">
    <property type="entry name" value="AAA+_ATPase"/>
</dbReference>
<evidence type="ECO:0000256" key="2">
    <source>
        <dbReference type="ARBA" id="ARBA00022692"/>
    </source>
</evidence>
<dbReference type="InterPro" id="IPR017871">
    <property type="entry name" value="ABC_transporter-like_CS"/>
</dbReference>
<dbReference type="SMART" id="SM00382">
    <property type="entry name" value="AAA"/>
    <property type="match status" value="1"/>
</dbReference>
<dbReference type="PROSITE" id="PS00211">
    <property type="entry name" value="ABC_TRANSPORTER_1"/>
    <property type="match status" value="1"/>
</dbReference>
<evidence type="ECO:0000259" key="8">
    <source>
        <dbReference type="PROSITE" id="PS50893"/>
    </source>
</evidence>
<dbReference type="Gene3D" id="3.40.50.300">
    <property type="entry name" value="P-loop containing nucleotide triphosphate hydrolases"/>
    <property type="match status" value="1"/>
</dbReference>
<organism evidence="10 11">
    <name type="scientific">Gemella haemolysans</name>
    <dbReference type="NCBI Taxonomy" id="1379"/>
    <lineage>
        <taxon>Bacteria</taxon>
        <taxon>Bacillati</taxon>
        <taxon>Bacillota</taxon>
        <taxon>Bacilli</taxon>
        <taxon>Bacillales</taxon>
        <taxon>Gemellaceae</taxon>
        <taxon>Gemella</taxon>
    </lineage>
</organism>
<keyword evidence="4 10" id="KW-0067">ATP-binding</keyword>
<dbReference type="SUPFAM" id="SSF90123">
    <property type="entry name" value="ABC transporter transmembrane region"/>
    <property type="match status" value="1"/>
</dbReference>
<evidence type="ECO:0000259" key="9">
    <source>
        <dbReference type="PROSITE" id="PS50929"/>
    </source>
</evidence>
<dbReference type="GO" id="GO:0015421">
    <property type="term" value="F:ABC-type oligopeptide transporter activity"/>
    <property type="evidence" value="ECO:0007669"/>
    <property type="project" value="TreeGrafter"/>
</dbReference>
<dbReference type="CDD" id="cd03228">
    <property type="entry name" value="ABCC_MRP_Like"/>
    <property type="match status" value="1"/>
</dbReference>
<dbReference type="OrthoDB" id="9802264at2"/>
<comment type="subcellular location">
    <subcellularLocation>
        <location evidence="1">Cell membrane</location>
        <topology evidence="1">Multi-pass membrane protein</topology>
    </subcellularLocation>
</comment>
<accession>A0A134A9C7</accession>
<proteinExistence type="predicted"/>
<dbReference type="Pfam" id="PF00005">
    <property type="entry name" value="ABC_tran"/>
    <property type="match status" value="1"/>
</dbReference>
<gene>
    <name evidence="10" type="ORF">HMPREF3186_00037</name>
</gene>
<dbReference type="PROSITE" id="PS51257">
    <property type="entry name" value="PROKAR_LIPOPROTEIN"/>
    <property type="match status" value="1"/>
</dbReference>
<dbReference type="InterPro" id="IPR011527">
    <property type="entry name" value="ABC1_TM_dom"/>
</dbReference>
<evidence type="ECO:0000256" key="6">
    <source>
        <dbReference type="ARBA" id="ARBA00023136"/>
    </source>
</evidence>
<dbReference type="PANTHER" id="PTHR43394">
    <property type="entry name" value="ATP-DEPENDENT PERMEASE MDL1, MITOCHONDRIAL"/>
    <property type="match status" value="1"/>
</dbReference>
<dbReference type="InterPro" id="IPR039421">
    <property type="entry name" value="Type_1_exporter"/>
</dbReference>
<dbReference type="SUPFAM" id="SSF52540">
    <property type="entry name" value="P-loop containing nucleoside triphosphate hydrolases"/>
    <property type="match status" value="1"/>
</dbReference>
<evidence type="ECO:0000256" key="7">
    <source>
        <dbReference type="SAM" id="Phobius"/>
    </source>
</evidence>
<evidence type="ECO:0000256" key="5">
    <source>
        <dbReference type="ARBA" id="ARBA00022989"/>
    </source>
</evidence>
<dbReference type="InterPro" id="IPR027417">
    <property type="entry name" value="P-loop_NTPase"/>
</dbReference>
<dbReference type="AlphaFoldDB" id="A0A134A9C7"/>
<feature type="transmembrane region" description="Helical" evidence="7">
    <location>
        <begin position="12"/>
        <end position="33"/>
    </location>
</feature>
<dbReference type="PROSITE" id="PS50929">
    <property type="entry name" value="ABC_TM1F"/>
    <property type="match status" value="1"/>
</dbReference>
<feature type="transmembrane region" description="Helical" evidence="7">
    <location>
        <begin position="151"/>
        <end position="169"/>
    </location>
</feature>
<dbReference type="GO" id="GO:0005886">
    <property type="term" value="C:plasma membrane"/>
    <property type="evidence" value="ECO:0007669"/>
    <property type="project" value="UniProtKB-SubCell"/>
</dbReference>
<keyword evidence="5 7" id="KW-1133">Transmembrane helix</keyword>
<dbReference type="InterPro" id="IPR003439">
    <property type="entry name" value="ABC_transporter-like_ATP-bd"/>
</dbReference>
<dbReference type="RefSeq" id="WP_060913374.1">
    <property type="nucleotide sequence ID" value="NZ_KQ959917.1"/>
</dbReference>
<feature type="domain" description="ABC transmembrane type-1" evidence="9">
    <location>
        <begin position="14"/>
        <end position="292"/>
    </location>
</feature>
<feature type="transmembrane region" description="Helical" evidence="7">
    <location>
        <begin position="232"/>
        <end position="259"/>
    </location>
</feature>
<evidence type="ECO:0000256" key="4">
    <source>
        <dbReference type="ARBA" id="ARBA00022840"/>
    </source>
</evidence>
<feature type="transmembrane region" description="Helical" evidence="7">
    <location>
        <begin position="48"/>
        <end position="70"/>
    </location>
</feature>
<dbReference type="Gene3D" id="1.20.1560.10">
    <property type="entry name" value="ABC transporter type 1, transmembrane domain"/>
    <property type="match status" value="1"/>
</dbReference>
<feature type="domain" description="ABC transporter" evidence="8">
    <location>
        <begin position="329"/>
        <end position="535"/>
    </location>
</feature>
<dbReference type="GO" id="GO:0005524">
    <property type="term" value="F:ATP binding"/>
    <property type="evidence" value="ECO:0007669"/>
    <property type="project" value="UniProtKB-KW"/>
</dbReference>
<dbReference type="STRING" id="1379.HMPREF3186_00037"/>
<protein>
    <submittedName>
        <fullName evidence="10">ABC transporter, ATP-binding protein</fullName>
    </submittedName>
</protein>
<dbReference type="InterPro" id="IPR036640">
    <property type="entry name" value="ABC1_TM_sf"/>
</dbReference>